<organism evidence="2 3">
    <name type="scientific">Xanthomonas bonasiae</name>
    <dbReference type="NCBI Taxonomy" id="2810351"/>
    <lineage>
        <taxon>Bacteria</taxon>
        <taxon>Pseudomonadati</taxon>
        <taxon>Pseudomonadota</taxon>
        <taxon>Gammaproteobacteria</taxon>
        <taxon>Lysobacterales</taxon>
        <taxon>Lysobacteraceae</taxon>
        <taxon>Xanthomonas</taxon>
    </lineage>
</organism>
<keyword evidence="1" id="KW-0472">Membrane</keyword>
<dbReference type="RefSeq" id="WP_179565286.1">
    <property type="nucleotide sequence ID" value="NZ_JAFIWB010000002.1"/>
</dbReference>
<feature type="transmembrane region" description="Helical" evidence="1">
    <location>
        <begin position="43"/>
        <end position="66"/>
    </location>
</feature>
<evidence type="ECO:0000313" key="3">
    <source>
        <dbReference type="Proteomes" id="UP000695802"/>
    </source>
</evidence>
<keyword evidence="3" id="KW-1185">Reference proteome</keyword>
<dbReference type="EMBL" id="JAFIWB010000002">
    <property type="protein sequence ID" value="MBN6101177.1"/>
    <property type="molecule type" value="Genomic_DNA"/>
</dbReference>
<keyword evidence="1" id="KW-0812">Transmembrane</keyword>
<comment type="caution">
    <text evidence="2">The sequence shown here is derived from an EMBL/GenBank/DDBJ whole genome shotgun (WGS) entry which is preliminary data.</text>
</comment>
<name>A0ABS3AYJ9_9XANT</name>
<sequence>MNGQTLLLALAAAFALAKLVSALLVAIWPGGTAAIAASRLGRCVYASGKTTPVLLALTLLLYAVLFEPPAQLRAWLALALLLGAALALPIIHLRRSRRGRGGAHPPRQWSRIVRLR</sequence>
<evidence type="ECO:0000256" key="1">
    <source>
        <dbReference type="SAM" id="Phobius"/>
    </source>
</evidence>
<evidence type="ECO:0000313" key="2">
    <source>
        <dbReference type="EMBL" id="MBN6101177.1"/>
    </source>
</evidence>
<gene>
    <name evidence="2" type="ORF">JR064_03240</name>
</gene>
<protein>
    <submittedName>
        <fullName evidence="2">Uncharacterized protein</fullName>
    </submittedName>
</protein>
<accession>A0ABS3AYJ9</accession>
<proteinExistence type="predicted"/>
<reference evidence="2 3" key="1">
    <citation type="submission" date="2021-02" db="EMBL/GenBank/DDBJ databases">
        <title>Taxonomically Unique Crown Gall-Associated Xanthomonas Stains Have Deficiency in Virulence Repertories.</title>
        <authorList>
            <person name="Mafakheri H."/>
            <person name="Taghavi S.M."/>
            <person name="Dimkic I."/>
            <person name="Nemanja K."/>
            <person name="Osdaghi E."/>
        </authorList>
    </citation>
    <scope>NUCLEOTIDE SEQUENCE [LARGE SCALE GENOMIC DNA]</scope>
    <source>
        <strain evidence="2 3">FX4</strain>
    </source>
</reference>
<feature type="transmembrane region" description="Helical" evidence="1">
    <location>
        <begin position="72"/>
        <end position="91"/>
    </location>
</feature>
<feature type="transmembrane region" description="Helical" evidence="1">
    <location>
        <begin position="6"/>
        <end position="31"/>
    </location>
</feature>
<keyword evidence="1" id="KW-1133">Transmembrane helix</keyword>
<dbReference type="Proteomes" id="UP000695802">
    <property type="component" value="Unassembled WGS sequence"/>
</dbReference>